<keyword evidence="12 14" id="KW-0472">Membrane</keyword>
<protein>
    <recommendedName>
        <fullName evidence="14">Mitochondrial import inner membrane translocase subunit TIM50</fullName>
    </recommendedName>
</protein>
<reference evidence="17 18" key="1">
    <citation type="journal article" date="2018" name="Gigascience">
        <title>Genomes of trombidid mites reveal novel predicted allergens and laterally-transferred genes associated with secondary metabolism.</title>
        <authorList>
            <person name="Dong X."/>
            <person name="Chaisiri K."/>
            <person name="Xia D."/>
            <person name="Armstrong S.D."/>
            <person name="Fang Y."/>
            <person name="Donnelly M.J."/>
            <person name="Kadowaki T."/>
            <person name="McGarry J.W."/>
            <person name="Darby A.C."/>
            <person name="Makepeace B.L."/>
        </authorList>
    </citation>
    <scope>NUCLEOTIDE SEQUENCE [LARGE SCALE GENOMIC DNA]</scope>
    <source>
        <strain evidence="17">UoL-UT</strain>
    </source>
</reference>
<evidence type="ECO:0000256" key="5">
    <source>
        <dbReference type="ARBA" id="ARBA00022692"/>
    </source>
</evidence>
<name>A0A443S617_9ACAR</name>
<comment type="function">
    <text evidence="1 14">Essential component of the TIM23 complex, a complex that mediates the translocation of transit peptide-containing proteins across the mitochondrial inner membrane.</text>
</comment>
<evidence type="ECO:0000256" key="4">
    <source>
        <dbReference type="ARBA" id="ARBA00022448"/>
    </source>
</evidence>
<keyword evidence="7 14" id="KW-0653">Protein transport</keyword>
<dbReference type="OrthoDB" id="287041at2759"/>
<comment type="subunit">
    <text evidence="13">Component of the TIM23 complex at least composed of Tim23, Tim17 (Tim17a1, Tim17a2 or Tim17b1) and a Tim50.</text>
</comment>
<evidence type="ECO:0000313" key="18">
    <source>
        <dbReference type="Proteomes" id="UP000288716"/>
    </source>
</evidence>
<dbReference type="VEuPathDB" id="VectorBase:LDEU009060"/>
<dbReference type="FunFam" id="3.40.50.1000:FF:000019">
    <property type="entry name" value="Mitochondrial import inner membrane translocase subunit TIM50"/>
    <property type="match status" value="1"/>
</dbReference>
<evidence type="ECO:0000256" key="1">
    <source>
        <dbReference type="ARBA" id="ARBA00002959"/>
    </source>
</evidence>
<evidence type="ECO:0000256" key="12">
    <source>
        <dbReference type="ARBA" id="ARBA00023136"/>
    </source>
</evidence>
<dbReference type="PROSITE" id="PS50969">
    <property type="entry name" value="FCP1"/>
    <property type="match status" value="1"/>
</dbReference>
<keyword evidence="18" id="KW-1185">Reference proteome</keyword>
<keyword evidence="6" id="KW-0999">Mitochondrion inner membrane</keyword>
<dbReference type="InterPro" id="IPR004274">
    <property type="entry name" value="FCP1_dom"/>
</dbReference>
<keyword evidence="4 14" id="KW-0813">Transport</keyword>
<evidence type="ECO:0000256" key="14">
    <source>
        <dbReference type="RuleBase" id="RU365079"/>
    </source>
</evidence>
<evidence type="ECO:0000256" key="15">
    <source>
        <dbReference type="SAM" id="MobiDB-lite"/>
    </source>
</evidence>
<evidence type="ECO:0000256" key="13">
    <source>
        <dbReference type="ARBA" id="ARBA00061911"/>
    </source>
</evidence>
<feature type="domain" description="FCP1 homology" evidence="16">
    <location>
        <begin position="176"/>
        <end position="320"/>
    </location>
</feature>
<dbReference type="InterPro" id="IPR036412">
    <property type="entry name" value="HAD-like_sf"/>
</dbReference>
<feature type="compositionally biased region" description="Polar residues" evidence="15">
    <location>
        <begin position="360"/>
        <end position="376"/>
    </location>
</feature>
<keyword evidence="8 14" id="KW-0809">Transit peptide</keyword>
<evidence type="ECO:0000256" key="2">
    <source>
        <dbReference type="ARBA" id="ARBA00004434"/>
    </source>
</evidence>
<evidence type="ECO:0000259" key="16">
    <source>
        <dbReference type="PROSITE" id="PS50969"/>
    </source>
</evidence>
<feature type="region of interest" description="Disordered" evidence="15">
    <location>
        <begin position="353"/>
        <end position="376"/>
    </location>
</feature>
<evidence type="ECO:0000256" key="10">
    <source>
        <dbReference type="ARBA" id="ARBA00023010"/>
    </source>
</evidence>
<dbReference type="Proteomes" id="UP000288716">
    <property type="component" value="Unassembled WGS sequence"/>
</dbReference>
<feature type="transmembrane region" description="Helical" evidence="14">
    <location>
        <begin position="99"/>
        <end position="119"/>
    </location>
</feature>
<comment type="similarity">
    <text evidence="3 14">Belongs to the TIM50 family.</text>
</comment>
<evidence type="ECO:0000256" key="9">
    <source>
        <dbReference type="ARBA" id="ARBA00022989"/>
    </source>
</evidence>
<sequence length="376" mass="43620">MTAIILLNSCSRRPFCVLGRFTTQVRHRSTLRCLSGMTNQEYLRANAAVLPILRKVPSSKNVISPFSVRTATTEAEGGLESNEEELRIKREKMARRMQYTLIAMVATFGGLSFYGLLTWGKPRTDEEGNVIQDKFSNLPKVQQYFLRTIDTVKNYNEVLKEPSRELLLPPPLEHPYMQPPYTLVIEMTGVLLNPEWTYKMGWRFKKRPFIDYFLQQCGPPLFELVIFTEETGFTAFPLIDNMDPNGYVMHRLFRDSTRYDKGVRLKDLNCLNRDLKRVIHIDWNKSACKLNSDNCLILKKWEGDSNDKSLFDLAQLIRTIAAQGIDDVREIISHYNKQEDPLQAFREYQMRVAQQEESKAQPTKQPSTLVSSFKRK</sequence>
<dbReference type="SUPFAM" id="SSF56784">
    <property type="entry name" value="HAD-like"/>
    <property type="match status" value="1"/>
</dbReference>
<dbReference type="STRING" id="299467.A0A443S617"/>
<dbReference type="GO" id="GO:0005744">
    <property type="term" value="C:TIM23 mitochondrial import inner membrane translocase complex"/>
    <property type="evidence" value="ECO:0007669"/>
    <property type="project" value="UniProtKB-UniRule"/>
</dbReference>
<dbReference type="GO" id="GO:0015031">
    <property type="term" value="P:protein transport"/>
    <property type="evidence" value="ECO:0007669"/>
    <property type="project" value="UniProtKB-KW"/>
</dbReference>
<dbReference type="PANTHER" id="PTHR12210">
    <property type="entry name" value="DULLARD PROTEIN PHOSPHATASE"/>
    <property type="match status" value="1"/>
</dbReference>
<evidence type="ECO:0000256" key="3">
    <source>
        <dbReference type="ARBA" id="ARBA00006344"/>
    </source>
</evidence>
<evidence type="ECO:0000256" key="7">
    <source>
        <dbReference type="ARBA" id="ARBA00022927"/>
    </source>
</evidence>
<organism evidence="17 18">
    <name type="scientific">Leptotrombidium deliense</name>
    <dbReference type="NCBI Taxonomy" id="299467"/>
    <lineage>
        <taxon>Eukaryota</taxon>
        <taxon>Metazoa</taxon>
        <taxon>Ecdysozoa</taxon>
        <taxon>Arthropoda</taxon>
        <taxon>Chelicerata</taxon>
        <taxon>Arachnida</taxon>
        <taxon>Acari</taxon>
        <taxon>Acariformes</taxon>
        <taxon>Trombidiformes</taxon>
        <taxon>Prostigmata</taxon>
        <taxon>Anystina</taxon>
        <taxon>Parasitengona</taxon>
        <taxon>Trombiculoidea</taxon>
        <taxon>Trombiculidae</taxon>
        <taxon>Leptotrombidium</taxon>
    </lineage>
</organism>
<dbReference type="Gene3D" id="3.40.50.1000">
    <property type="entry name" value="HAD superfamily/HAD-like"/>
    <property type="match status" value="1"/>
</dbReference>
<evidence type="ECO:0000313" key="17">
    <source>
        <dbReference type="EMBL" id="RWS22979.1"/>
    </source>
</evidence>
<comment type="caution">
    <text evidence="17">The sequence shown here is derived from an EMBL/GenBank/DDBJ whole genome shotgun (WGS) entry which is preliminary data.</text>
</comment>
<dbReference type="CDD" id="cd07521">
    <property type="entry name" value="HAD_FCP1-like"/>
    <property type="match status" value="1"/>
</dbReference>
<evidence type="ECO:0000256" key="8">
    <source>
        <dbReference type="ARBA" id="ARBA00022946"/>
    </source>
</evidence>
<dbReference type="EMBL" id="NCKV01007411">
    <property type="protein sequence ID" value="RWS22979.1"/>
    <property type="molecule type" value="Genomic_DNA"/>
</dbReference>
<proteinExistence type="inferred from homology"/>
<keyword evidence="5 14" id="KW-0812">Transmembrane</keyword>
<evidence type="ECO:0000256" key="6">
    <source>
        <dbReference type="ARBA" id="ARBA00022792"/>
    </source>
</evidence>
<dbReference type="SMART" id="SM00577">
    <property type="entry name" value="CPDc"/>
    <property type="match status" value="1"/>
</dbReference>
<dbReference type="Pfam" id="PF03031">
    <property type="entry name" value="NIF"/>
    <property type="match status" value="1"/>
</dbReference>
<dbReference type="InterPro" id="IPR050365">
    <property type="entry name" value="TIM50"/>
</dbReference>
<evidence type="ECO:0000256" key="11">
    <source>
        <dbReference type="ARBA" id="ARBA00023128"/>
    </source>
</evidence>
<keyword evidence="9 14" id="KW-1133">Transmembrane helix</keyword>
<gene>
    <name evidence="17" type="ORF">B4U80_10949</name>
</gene>
<comment type="subcellular location">
    <subcellularLocation>
        <location evidence="2 14">Mitochondrion inner membrane</location>
        <topology evidence="2 14">Single-pass membrane protein</topology>
    </subcellularLocation>
</comment>
<accession>A0A443S617</accession>
<dbReference type="InterPro" id="IPR023214">
    <property type="entry name" value="HAD_sf"/>
</dbReference>
<keyword evidence="11 14" id="KW-0496">Mitochondrion</keyword>
<keyword evidence="10 14" id="KW-0811">Translocation</keyword>
<dbReference type="AlphaFoldDB" id="A0A443S617"/>